<dbReference type="Proteomes" id="UP001149090">
    <property type="component" value="Unassembled WGS sequence"/>
</dbReference>
<feature type="compositionally biased region" description="Low complexity" evidence="1">
    <location>
        <begin position="31"/>
        <end position="41"/>
    </location>
</feature>
<evidence type="ECO:0000313" key="2">
    <source>
        <dbReference type="EMBL" id="KAJ5076814.1"/>
    </source>
</evidence>
<feature type="region of interest" description="Disordered" evidence="1">
    <location>
        <begin position="1"/>
        <end position="137"/>
    </location>
</feature>
<reference evidence="2" key="1">
    <citation type="submission" date="2022-10" db="EMBL/GenBank/DDBJ databases">
        <title>Novel sulphate-reducing endosymbionts in the free-living metamonad Anaeramoeba.</title>
        <authorList>
            <person name="Jerlstrom-Hultqvist J."/>
            <person name="Cepicka I."/>
            <person name="Gallot-Lavallee L."/>
            <person name="Salas-Leiva D."/>
            <person name="Curtis B.A."/>
            <person name="Zahonova K."/>
            <person name="Pipaliya S."/>
            <person name="Dacks J."/>
            <person name="Roger A.J."/>
        </authorList>
    </citation>
    <scope>NUCLEOTIDE SEQUENCE</scope>
    <source>
        <strain evidence="2">BMAN</strain>
    </source>
</reference>
<proteinExistence type="predicted"/>
<dbReference type="AlphaFoldDB" id="A0A9Q0RFJ8"/>
<sequence>MILDDEKSDDNDPFDSQEMFSMDVENHENIQNHNQNQIVNENESENENENQNENQNHSTTHLEKTMAPQKQPIPESPIGPSFSKSPKKSWFARIFGKNKEKKSNKKPKEKKRTISEEVNKDQKKVKNSKKMAKMNSEPKQINTKTNVPKMLSDFYQKSQLSSNVSNTYKIIKKTSKLSKVEIAANLQKTLNLVGFEWKYPNLFKFKVKLTNLKIIIRIIEPDSTVSKTSDYDEDIDEDLNTVLFILKRGDTQQFSSKLAKVFQFLQL</sequence>
<gene>
    <name evidence="2" type="ORF">M0811_00131</name>
</gene>
<keyword evidence="3" id="KW-1185">Reference proteome</keyword>
<accession>A0A9Q0RFJ8</accession>
<feature type="compositionally biased region" description="Basic and acidic residues" evidence="1">
    <location>
        <begin position="112"/>
        <end position="124"/>
    </location>
</feature>
<feature type="compositionally biased region" description="Basic residues" evidence="1">
    <location>
        <begin position="99"/>
        <end position="111"/>
    </location>
</feature>
<evidence type="ECO:0000256" key="1">
    <source>
        <dbReference type="SAM" id="MobiDB-lite"/>
    </source>
</evidence>
<dbReference type="EMBL" id="JAPDFW010000059">
    <property type="protein sequence ID" value="KAJ5076814.1"/>
    <property type="molecule type" value="Genomic_DNA"/>
</dbReference>
<comment type="caution">
    <text evidence="2">The sequence shown here is derived from an EMBL/GenBank/DDBJ whole genome shotgun (WGS) entry which is preliminary data.</text>
</comment>
<name>A0A9Q0RFJ8_ANAIG</name>
<evidence type="ECO:0000313" key="3">
    <source>
        <dbReference type="Proteomes" id="UP001149090"/>
    </source>
</evidence>
<protein>
    <submittedName>
        <fullName evidence="2">Uncharacterized protein</fullName>
    </submittedName>
</protein>
<organism evidence="2 3">
    <name type="scientific">Anaeramoeba ignava</name>
    <name type="common">Anaerobic marine amoeba</name>
    <dbReference type="NCBI Taxonomy" id="1746090"/>
    <lineage>
        <taxon>Eukaryota</taxon>
        <taxon>Metamonada</taxon>
        <taxon>Anaeramoebidae</taxon>
        <taxon>Anaeramoeba</taxon>
    </lineage>
</organism>
<feature type="compositionally biased region" description="Acidic residues" evidence="1">
    <location>
        <begin position="1"/>
        <end position="15"/>
    </location>
</feature>